<protein>
    <submittedName>
        <fullName evidence="1">Uncharacterized protein</fullName>
    </submittedName>
</protein>
<accession>A0ACC2RJT0</accession>
<evidence type="ECO:0000313" key="2">
    <source>
        <dbReference type="Proteomes" id="UP001165960"/>
    </source>
</evidence>
<dbReference type="EMBL" id="QTSX02007166">
    <property type="protein sequence ID" value="KAJ9050230.1"/>
    <property type="molecule type" value="Genomic_DNA"/>
</dbReference>
<reference evidence="1" key="1">
    <citation type="submission" date="2022-04" db="EMBL/GenBank/DDBJ databases">
        <title>Genome of the entomopathogenic fungus Entomophthora muscae.</title>
        <authorList>
            <person name="Elya C."/>
            <person name="Lovett B.R."/>
            <person name="Lee E."/>
            <person name="Macias A.M."/>
            <person name="Hajek A.E."/>
            <person name="De Bivort B.L."/>
            <person name="Kasson M.T."/>
            <person name="De Fine Licht H.H."/>
            <person name="Stajich J.E."/>
        </authorList>
    </citation>
    <scope>NUCLEOTIDE SEQUENCE</scope>
    <source>
        <strain evidence="1">Berkeley</strain>
    </source>
</reference>
<proteinExistence type="predicted"/>
<name>A0ACC2RJT0_9FUNG</name>
<sequence length="114" mass="13288">MEQIKLPGIYSLFPELRRGSTAPIQPPPMEWTSSVNLSQPGQVTYFPIIGRRTRISPQQLKILNCIFEEKKFPDAHEREILAQQLNISPRTIQIWFQNRRQKSRSGRHCRSSSN</sequence>
<dbReference type="Proteomes" id="UP001165960">
    <property type="component" value="Unassembled WGS sequence"/>
</dbReference>
<organism evidence="1 2">
    <name type="scientific">Entomophthora muscae</name>
    <dbReference type="NCBI Taxonomy" id="34485"/>
    <lineage>
        <taxon>Eukaryota</taxon>
        <taxon>Fungi</taxon>
        <taxon>Fungi incertae sedis</taxon>
        <taxon>Zoopagomycota</taxon>
        <taxon>Entomophthoromycotina</taxon>
        <taxon>Entomophthoromycetes</taxon>
        <taxon>Entomophthorales</taxon>
        <taxon>Entomophthoraceae</taxon>
        <taxon>Entomophthora</taxon>
    </lineage>
</organism>
<comment type="caution">
    <text evidence="1">The sequence shown here is derived from an EMBL/GenBank/DDBJ whole genome shotgun (WGS) entry which is preliminary data.</text>
</comment>
<evidence type="ECO:0000313" key="1">
    <source>
        <dbReference type="EMBL" id="KAJ9050230.1"/>
    </source>
</evidence>
<gene>
    <name evidence="1" type="ORF">DSO57_1016374</name>
</gene>
<keyword evidence="2" id="KW-1185">Reference proteome</keyword>